<evidence type="ECO:0000313" key="5">
    <source>
        <dbReference type="EMBL" id="TGY41569.1"/>
    </source>
</evidence>
<dbReference type="InterPro" id="IPR046826">
    <property type="entry name" value="PDH_N"/>
</dbReference>
<dbReference type="SUPFAM" id="SSF48179">
    <property type="entry name" value="6-phosphogluconate dehydrogenase C-terminal domain-like"/>
    <property type="match status" value="1"/>
</dbReference>
<comment type="pathway">
    <text evidence="3">Amino-acid biosynthesis.</text>
</comment>
<dbReference type="AlphaFoldDB" id="A0A4S2DHI8"/>
<dbReference type="InterPro" id="IPR003099">
    <property type="entry name" value="Prephen_DH"/>
</dbReference>
<evidence type="ECO:0000256" key="2">
    <source>
        <dbReference type="ARBA" id="ARBA00023002"/>
    </source>
</evidence>
<dbReference type="Pfam" id="PF20463">
    <property type="entry name" value="PDH_C"/>
    <property type="match status" value="1"/>
</dbReference>
<dbReference type="EMBL" id="SRYR01000007">
    <property type="protein sequence ID" value="TGY41569.1"/>
    <property type="molecule type" value="Genomic_DNA"/>
</dbReference>
<dbReference type="GO" id="GO:0006571">
    <property type="term" value="P:tyrosine biosynthetic process"/>
    <property type="evidence" value="ECO:0007669"/>
    <property type="project" value="InterPro"/>
</dbReference>
<dbReference type="GO" id="GO:0004665">
    <property type="term" value="F:prephenate dehydrogenase (NADP+) activity"/>
    <property type="evidence" value="ECO:0007669"/>
    <property type="project" value="InterPro"/>
</dbReference>
<protein>
    <submittedName>
        <fullName evidence="5">Prephenate dehydrogenase</fullName>
    </submittedName>
</protein>
<dbReference type="PANTHER" id="PTHR21363:SF0">
    <property type="entry name" value="PREPHENATE DEHYDROGENASE [NADP(+)]"/>
    <property type="match status" value="1"/>
</dbReference>
<dbReference type="PANTHER" id="PTHR21363">
    <property type="entry name" value="PREPHENATE DEHYDROGENASE"/>
    <property type="match status" value="1"/>
</dbReference>
<dbReference type="RefSeq" id="WP_136007590.1">
    <property type="nucleotide sequence ID" value="NZ_SRYR01000007.1"/>
</dbReference>
<dbReference type="Pfam" id="PF02153">
    <property type="entry name" value="PDH_N"/>
    <property type="match status" value="1"/>
</dbReference>
<gene>
    <name evidence="5" type="ORF">E5347_12635</name>
</gene>
<dbReference type="InterPro" id="IPR050812">
    <property type="entry name" value="Preph/Arog_dehydrog"/>
</dbReference>
<dbReference type="InterPro" id="IPR036291">
    <property type="entry name" value="NAD(P)-bd_dom_sf"/>
</dbReference>
<comment type="caution">
    <text evidence="5">The sequence shown here is derived from an EMBL/GenBank/DDBJ whole genome shotgun (WGS) entry which is preliminary data.</text>
</comment>
<proteinExistence type="inferred from homology"/>
<evidence type="ECO:0000313" key="6">
    <source>
        <dbReference type="Proteomes" id="UP000306888"/>
    </source>
</evidence>
<dbReference type="SUPFAM" id="SSF51735">
    <property type="entry name" value="NAD(P)-binding Rossmann-fold domains"/>
    <property type="match status" value="1"/>
</dbReference>
<sequence length="280" mass="31581">MNILIVGLGVIGGSYAMALKEAGYNEVYGIDSNLDTLRKAEDLNIIKKGFLAGECNKEAISKADLIILSIYPRLIKAFIEENKSYFKEGTIVTDATGIKGPFVKDICSSLPDGIDFIFGHPMAGREKRGIDYASKEVFKGANYLITVTEINKEENIIFLEDIIYKLGFKNIKKITPEYHDMMISFTSQLPHAIAVALINSDEEGRDTGRFIGDSYRDLTRIANINEDLWSELFFGNKDNLLEVIEHFLNEMSKIKSALIEENEDELKSLFIKSSKRREKL</sequence>
<organism evidence="5 6">
    <name type="scientific">Clostridium sartagoforme</name>
    <dbReference type="NCBI Taxonomy" id="84031"/>
    <lineage>
        <taxon>Bacteria</taxon>
        <taxon>Bacillati</taxon>
        <taxon>Bacillota</taxon>
        <taxon>Clostridia</taxon>
        <taxon>Eubacteriales</taxon>
        <taxon>Clostridiaceae</taxon>
        <taxon>Clostridium</taxon>
    </lineage>
</organism>
<evidence type="ECO:0000256" key="3">
    <source>
        <dbReference type="ARBA" id="ARBA00029440"/>
    </source>
</evidence>
<evidence type="ECO:0000259" key="4">
    <source>
        <dbReference type="PROSITE" id="PS51176"/>
    </source>
</evidence>
<dbReference type="OrthoDB" id="9802008at2"/>
<dbReference type="InterPro" id="IPR008927">
    <property type="entry name" value="6-PGluconate_DH-like_C_sf"/>
</dbReference>
<dbReference type="PROSITE" id="PS51176">
    <property type="entry name" value="PDH_ADH"/>
    <property type="match status" value="1"/>
</dbReference>
<dbReference type="GO" id="GO:0008977">
    <property type="term" value="F:prephenate dehydrogenase (NAD+) activity"/>
    <property type="evidence" value="ECO:0007669"/>
    <property type="project" value="InterPro"/>
</dbReference>
<dbReference type="Gene3D" id="3.40.50.720">
    <property type="entry name" value="NAD(P)-binding Rossmann-like Domain"/>
    <property type="match status" value="1"/>
</dbReference>
<dbReference type="Proteomes" id="UP000306888">
    <property type="component" value="Unassembled WGS sequence"/>
</dbReference>
<dbReference type="Gene3D" id="1.10.3660.10">
    <property type="entry name" value="6-phosphogluconate dehydrogenase C-terminal like domain"/>
    <property type="match status" value="1"/>
</dbReference>
<keyword evidence="2" id="KW-0560">Oxidoreductase</keyword>
<dbReference type="GO" id="GO:0070403">
    <property type="term" value="F:NAD+ binding"/>
    <property type="evidence" value="ECO:0007669"/>
    <property type="project" value="InterPro"/>
</dbReference>
<dbReference type="InterPro" id="IPR046825">
    <property type="entry name" value="PDH_C"/>
</dbReference>
<reference evidence="5 6" key="1">
    <citation type="submission" date="2019-04" db="EMBL/GenBank/DDBJ databases">
        <title>Microbes associate with the intestines of laboratory mice.</title>
        <authorList>
            <person name="Navarre W."/>
            <person name="Wong E."/>
            <person name="Huang K."/>
            <person name="Tropini C."/>
            <person name="Ng K."/>
            <person name="Yu B."/>
        </authorList>
    </citation>
    <scope>NUCLEOTIDE SEQUENCE [LARGE SCALE GENOMIC DNA]</scope>
    <source>
        <strain evidence="5 6">NM50_B9-20</strain>
    </source>
</reference>
<comment type="similarity">
    <text evidence="1">Belongs to the prephenate/arogenate dehydrogenase family.</text>
</comment>
<keyword evidence="6" id="KW-1185">Reference proteome</keyword>
<accession>A0A4S2DHI8</accession>
<evidence type="ECO:0000256" key="1">
    <source>
        <dbReference type="ARBA" id="ARBA00007964"/>
    </source>
</evidence>
<feature type="domain" description="Prephenate/arogenate dehydrogenase" evidence="4">
    <location>
        <begin position="1"/>
        <end position="280"/>
    </location>
</feature>
<name>A0A4S2DHI8_9CLOT</name>